<dbReference type="Gene3D" id="3.60.20.10">
    <property type="entry name" value="Glutamine Phosphoribosylpyrophosphate, subunit 1, domain 1"/>
    <property type="match status" value="1"/>
</dbReference>
<dbReference type="Pfam" id="PF00227">
    <property type="entry name" value="Proteasome"/>
    <property type="match status" value="1"/>
</dbReference>
<proteinExistence type="predicted"/>
<protein>
    <submittedName>
        <fullName evidence="1">Uncharacterized protein</fullName>
    </submittedName>
</protein>
<accession>A0A4Y7LHM2</accession>
<dbReference type="EMBL" id="CM010725">
    <property type="protein sequence ID" value="RZC84150.1"/>
    <property type="molecule type" value="Genomic_DNA"/>
</dbReference>
<dbReference type="InterPro" id="IPR001353">
    <property type="entry name" value="Proteasome_sua/b"/>
</dbReference>
<evidence type="ECO:0000313" key="1">
    <source>
        <dbReference type="EMBL" id="RZC84150.1"/>
    </source>
</evidence>
<dbReference type="Proteomes" id="UP000316621">
    <property type="component" value="Chromosome 11"/>
</dbReference>
<dbReference type="Gramene" id="RZC84150">
    <property type="protein sequence ID" value="RZC84150"/>
    <property type="gene ID" value="C5167_046936"/>
</dbReference>
<dbReference type="AlphaFoldDB" id="A0A4Y7LHM2"/>
<name>A0A4Y7LHM2_PAPSO</name>
<dbReference type="InterPro" id="IPR029055">
    <property type="entry name" value="Ntn_hydrolases_N"/>
</dbReference>
<dbReference type="GO" id="GO:0051603">
    <property type="term" value="P:proteolysis involved in protein catabolic process"/>
    <property type="evidence" value="ECO:0007669"/>
    <property type="project" value="InterPro"/>
</dbReference>
<reference evidence="1 2" key="1">
    <citation type="journal article" date="2018" name="Science">
        <title>The opium poppy genome and morphinan production.</title>
        <authorList>
            <person name="Guo L."/>
            <person name="Winzer T."/>
            <person name="Yang X."/>
            <person name="Li Y."/>
            <person name="Ning Z."/>
            <person name="He Z."/>
            <person name="Teodor R."/>
            <person name="Lu Y."/>
            <person name="Bowser T.A."/>
            <person name="Graham I.A."/>
            <person name="Ye K."/>
        </authorList>
    </citation>
    <scope>NUCLEOTIDE SEQUENCE [LARGE SCALE GENOMIC DNA]</scope>
    <source>
        <strain evidence="2">cv. HN1</strain>
        <tissue evidence="1">Leaves</tissue>
    </source>
</reference>
<gene>
    <name evidence="1" type="ORF">C5167_046936</name>
</gene>
<dbReference type="SUPFAM" id="SSF56235">
    <property type="entry name" value="N-terminal nucleophile aminohydrolases (Ntn hydrolases)"/>
    <property type="match status" value="1"/>
</dbReference>
<evidence type="ECO:0000313" key="2">
    <source>
        <dbReference type="Proteomes" id="UP000316621"/>
    </source>
</evidence>
<sequence>MKGGTAIGLINGGEIIIASDGYLIRNKKFKHLDSGKIVRTDWFQDVTADFREGSPAMEYYTALWKIYEEEYDISQEEADEIKHSWTKREKLVLFGRICERLKAEGEMLTIDRCVELSQQLLRQNLETEESDYEEGSDMNDFDCNLLFATYEKQSSGDLVPRLVYVDKFEFVNVEKYKCIGHGSSLAGKSLTRHCSTDIDKELAVLRVREAIEAASLERMSGGTIEIVSLAKNNSYNVEWKGAVGC</sequence>
<dbReference type="GO" id="GO:0005839">
    <property type="term" value="C:proteasome core complex"/>
    <property type="evidence" value="ECO:0007669"/>
    <property type="project" value="InterPro"/>
</dbReference>
<organism evidence="1 2">
    <name type="scientific">Papaver somniferum</name>
    <name type="common">Opium poppy</name>
    <dbReference type="NCBI Taxonomy" id="3469"/>
    <lineage>
        <taxon>Eukaryota</taxon>
        <taxon>Viridiplantae</taxon>
        <taxon>Streptophyta</taxon>
        <taxon>Embryophyta</taxon>
        <taxon>Tracheophyta</taxon>
        <taxon>Spermatophyta</taxon>
        <taxon>Magnoliopsida</taxon>
        <taxon>Ranunculales</taxon>
        <taxon>Papaveraceae</taxon>
        <taxon>Papaveroideae</taxon>
        <taxon>Papaver</taxon>
    </lineage>
</organism>
<keyword evidence="2" id="KW-1185">Reference proteome</keyword>